<feature type="compositionally biased region" description="Basic and acidic residues" evidence="6">
    <location>
        <begin position="13"/>
        <end position="26"/>
    </location>
</feature>
<feature type="transmembrane region" description="Helical" evidence="7">
    <location>
        <begin position="261"/>
        <end position="282"/>
    </location>
</feature>
<keyword evidence="4 7" id="KW-1133">Transmembrane helix</keyword>
<evidence type="ECO:0000256" key="1">
    <source>
        <dbReference type="ARBA" id="ARBA00004141"/>
    </source>
</evidence>
<keyword evidence="9" id="KW-1185">Reference proteome</keyword>
<feature type="transmembrane region" description="Helical" evidence="7">
    <location>
        <begin position="303"/>
        <end position="325"/>
    </location>
</feature>
<reference evidence="8" key="1">
    <citation type="submission" date="2020-10" db="EMBL/GenBank/DDBJ databases">
        <title>Unveiling of a novel bifunctional photoreceptor, Dualchrome1, isolated from a cosmopolitan green alga.</title>
        <authorList>
            <person name="Suzuki S."/>
            <person name="Kawachi M."/>
        </authorList>
    </citation>
    <scope>NUCLEOTIDE SEQUENCE</scope>
    <source>
        <strain evidence="8">NIES 2893</strain>
    </source>
</reference>
<protein>
    <submittedName>
        <fullName evidence="8">Uncharacterized protein</fullName>
    </submittedName>
</protein>
<keyword evidence="5 7" id="KW-0472">Membrane</keyword>
<feature type="transmembrane region" description="Helical" evidence="7">
    <location>
        <begin position="386"/>
        <end position="404"/>
    </location>
</feature>
<feature type="transmembrane region" description="Helical" evidence="7">
    <location>
        <begin position="86"/>
        <end position="106"/>
    </location>
</feature>
<evidence type="ECO:0000256" key="3">
    <source>
        <dbReference type="ARBA" id="ARBA00022692"/>
    </source>
</evidence>
<evidence type="ECO:0000256" key="6">
    <source>
        <dbReference type="SAM" id="MobiDB-lite"/>
    </source>
</evidence>
<evidence type="ECO:0000313" key="9">
    <source>
        <dbReference type="Proteomes" id="UP000660262"/>
    </source>
</evidence>
<gene>
    <name evidence="8" type="ORF">PPROV_000120900</name>
</gene>
<keyword evidence="3 7" id="KW-0812">Transmembrane</keyword>
<dbReference type="InterPro" id="IPR045225">
    <property type="entry name" value="Uracil/uridine/allantoin_perm"/>
</dbReference>
<feature type="transmembrane region" description="Helical" evidence="7">
    <location>
        <begin position="485"/>
        <end position="505"/>
    </location>
</feature>
<name>A0A830H806_9CHLO</name>
<dbReference type="EMBL" id="BNJQ01000003">
    <property type="protein sequence ID" value="GHP02453.1"/>
    <property type="molecule type" value="Genomic_DNA"/>
</dbReference>
<dbReference type="OrthoDB" id="2018619at2759"/>
<feature type="transmembrane region" description="Helical" evidence="7">
    <location>
        <begin position="410"/>
        <end position="436"/>
    </location>
</feature>
<dbReference type="PANTHER" id="PTHR30618">
    <property type="entry name" value="NCS1 FAMILY PURINE/PYRIMIDINE TRANSPORTER"/>
    <property type="match status" value="1"/>
</dbReference>
<feature type="region of interest" description="Disordered" evidence="6">
    <location>
        <begin position="1"/>
        <end position="35"/>
    </location>
</feature>
<dbReference type="Proteomes" id="UP000660262">
    <property type="component" value="Unassembled WGS sequence"/>
</dbReference>
<proteinExistence type="inferred from homology"/>
<feature type="transmembrane region" description="Helical" evidence="7">
    <location>
        <begin position="185"/>
        <end position="204"/>
    </location>
</feature>
<feature type="transmembrane region" description="Helical" evidence="7">
    <location>
        <begin position="525"/>
        <end position="544"/>
    </location>
</feature>
<accession>A0A830H806</accession>
<dbReference type="AlphaFoldDB" id="A0A830H806"/>
<feature type="transmembrane region" description="Helical" evidence="7">
    <location>
        <begin position="142"/>
        <end position="165"/>
    </location>
</feature>
<dbReference type="InterPro" id="IPR001248">
    <property type="entry name" value="Pur-cyt_permease"/>
</dbReference>
<evidence type="ECO:0000313" key="8">
    <source>
        <dbReference type="EMBL" id="GHP02453.1"/>
    </source>
</evidence>
<evidence type="ECO:0000256" key="2">
    <source>
        <dbReference type="ARBA" id="ARBA00008974"/>
    </source>
</evidence>
<organism evidence="8 9">
    <name type="scientific">Pycnococcus provasolii</name>
    <dbReference type="NCBI Taxonomy" id="41880"/>
    <lineage>
        <taxon>Eukaryota</taxon>
        <taxon>Viridiplantae</taxon>
        <taxon>Chlorophyta</taxon>
        <taxon>Pseudoscourfieldiophyceae</taxon>
        <taxon>Pseudoscourfieldiales</taxon>
        <taxon>Pycnococcaceae</taxon>
        <taxon>Pycnococcus</taxon>
    </lineage>
</organism>
<evidence type="ECO:0000256" key="7">
    <source>
        <dbReference type="SAM" id="Phobius"/>
    </source>
</evidence>
<dbReference type="Gene3D" id="1.10.4160.10">
    <property type="entry name" value="Hydantoin permease"/>
    <property type="match status" value="1"/>
</dbReference>
<sequence length="559" mass="60684">MASPPAITAIVEEDTKGPTRQREGKQTKRCKRNDGGGVVHEEQLAPLAPELRTWPWWSFAALWVAINVNPATFSITASLFASGFTFVEVIASIIFGTLVTNVALLANSHAGAKYGIPFAVYARSAFGCEGAKFAAASRGVIAVLWLSFQMWQGAYAFIMGLNALVPGANTWINLWPPNILSLGQLLSFAGVAIIHAALVIYGLFRFSKVPMFVLAAICSIGLIGLWIWSIQNLGVVNFNKAANDLLRSSNAQPIDRDNPGWVILVVLKGTNVIVSNWSTMILNMSDISRYAKTQRAQMIGQTVGINLSMLVTALAGVAGSIASVHVGAPAPVWQIVELFVYWQPAWAFVGGLLVLIAVINVNVYANIIPPAFDFYNLAPQHLGFRVCALFSIAVAFAACPYALFTTASNFAFRFLAGYGVVTGALFGVMVTHYYAVQRTNLNMSTLYPPDYLDEDPAEEPDASTVHMTSPIPCYHVCTTGHCWQAIVALLCGILLPGIGWIMSFIPSATKSSYFAVFSIFDDVSWLLSATISSLVYLACSWRHIKLCGKWKTQQEEDGI</sequence>
<evidence type="ECO:0000256" key="4">
    <source>
        <dbReference type="ARBA" id="ARBA00022989"/>
    </source>
</evidence>
<comment type="caution">
    <text evidence="8">The sequence shown here is derived from an EMBL/GenBank/DDBJ whole genome shotgun (WGS) entry which is preliminary data.</text>
</comment>
<feature type="transmembrane region" description="Helical" evidence="7">
    <location>
        <begin position="211"/>
        <end position="230"/>
    </location>
</feature>
<feature type="transmembrane region" description="Helical" evidence="7">
    <location>
        <begin position="345"/>
        <end position="365"/>
    </location>
</feature>
<comment type="subcellular location">
    <subcellularLocation>
        <location evidence="1">Membrane</location>
        <topology evidence="1">Multi-pass membrane protein</topology>
    </subcellularLocation>
</comment>
<evidence type="ECO:0000256" key="5">
    <source>
        <dbReference type="ARBA" id="ARBA00023136"/>
    </source>
</evidence>
<dbReference type="Pfam" id="PF02133">
    <property type="entry name" value="Transp_cyt_pur"/>
    <property type="match status" value="1"/>
</dbReference>
<dbReference type="PANTHER" id="PTHR30618:SF0">
    <property type="entry name" value="PURINE-URACIL PERMEASE NCS1"/>
    <property type="match status" value="1"/>
</dbReference>
<dbReference type="GO" id="GO:0005886">
    <property type="term" value="C:plasma membrane"/>
    <property type="evidence" value="ECO:0007669"/>
    <property type="project" value="TreeGrafter"/>
</dbReference>
<dbReference type="GO" id="GO:0015205">
    <property type="term" value="F:nucleobase transmembrane transporter activity"/>
    <property type="evidence" value="ECO:0007669"/>
    <property type="project" value="TreeGrafter"/>
</dbReference>
<comment type="similarity">
    <text evidence="2">Belongs to the purine-cytosine permease (2.A.39) family.</text>
</comment>